<organism evidence="2 3">
    <name type="scientific">Chlamydomonas eustigma</name>
    <dbReference type="NCBI Taxonomy" id="1157962"/>
    <lineage>
        <taxon>Eukaryota</taxon>
        <taxon>Viridiplantae</taxon>
        <taxon>Chlorophyta</taxon>
        <taxon>core chlorophytes</taxon>
        <taxon>Chlorophyceae</taxon>
        <taxon>CS clade</taxon>
        <taxon>Chlamydomonadales</taxon>
        <taxon>Chlamydomonadaceae</taxon>
        <taxon>Chlamydomonas</taxon>
    </lineage>
</organism>
<dbReference type="Proteomes" id="UP000232323">
    <property type="component" value="Unassembled WGS sequence"/>
</dbReference>
<name>A0A250XR30_9CHLO</name>
<sequence length="154" mass="17233">MHGCARHVYEVLFSLAQPYQGSPAHKKRSHGGLTSIETANSDLGLVALKSEEVVEAGLPPQLAANDGGQDLEQKEERKRDVHATMKSVQKFVGLLDIDKTVGKRWKQCIVEKRPLQGNSYAYCLSHDVPLEFDEEDVSRVRKKLVYILATGQRF</sequence>
<proteinExistence type="predicted"/>
<protein>
    <submittedName>
        <fullName evidence="2">Uncharacterized protein</fullName>
    </submittedName>
</protein>
<evidence type="ECO:0000256" key="1">
    <source>
        <dbReference type="SAM" id="MobiDB-lite"/>
    </source>
</evidence>
<dbReference type="AlphaFoldDB" id="A0A250XR30"/>
<evidence type="ECO:0000313" key="3">
    <source>
        <dbReference type="Proteomes" id="UP000232323"/>
    </source>
</evidence>
<gene>
    <name evidence="2" type="ORF">CEUSTIGMA_g12899.t1</name>
</gene>
<comment type="caution">
    <text evidence="2">The sequence shown here is derived from an EMBL/GenBank/DDBJ whole genome shotgun (WGS) entry which is preliminary data.</text>
</comment>
<feature type="region of interest" description="Disordered" evidence="1">
    <location>
        <begin position="58"/>
        <end position="78"/>
    </location>
</feature>
<accession>A0A250XR30</accession>
<keyword evidence="3" id="KW-1185">Reference proteome</keyword>
<evidence type="ECO:0000313" key="2">
    <source>
        <dbReference type="EMBL" id="GAX85483.1"/>
    </source>
</evidence>
<dbReference type="EMBL" id="BEGY01000171">
    <property type="protein sequence ID" value="GAX85483.1"/>
    <property type="molecule type" value="Genomic_DNA"/>
</dbReference>
<reference evidence="2 3" key="1">
    <citation type="submission" date="2017-08" db="EMBL/GenBank/DDBJ databases">
        <title>Acidophilic green algal genome provides insights into adaptation to an acidic environment.</title>
        <authorList>
            <person name="Hirooka S."/>
            <person name="Hirose Y."/>
            <person name="Kanesaki Y."/>
            <person name="Higuchi S."/>
            <person name="Fujiwara T."/>
            <person name="Onuma R."/>
            <person name="Era A."/>
            <person name="Ohbayashi R."/>
            <person name="Uzuka A."/>
            <person name="Nozaki H."/>
            <person name="Yoshikawa H."/>
            <person name="Miyagishima S.Y."/>
        </authorList>
    </citation>
    <scope>NUCLEOTIDE SEQUENCE [LARGE SCALE GENOMIC DNA]</scope>
    <source>
        <strain evidence="2 3">NIES-2499</strain>
    </source>
</reference>